<dbReference type="SMART" id="SM00185">
    <property type="entry name" value="ARM"/>
    <property type="match status" value="2"/>
</dbReference>
<dbReference type="AlphaFoldDB" id="A0AA88HQB8"/>
<sequence length="201" mass="22538">VMFNDWKLMETTLEEAIHILSARRRNNVRFQRETASSDSPSSELVQRRMRDLYENTNAVVNEGALQILVRLLQYPSVIIKKEAAWAIRNIMVGNPGQIQAVIDSGCLSHLISYCFKLPLTTAVTTHPREKTILLNQRIGEGSQKQLSSPGDEQVNQQLIQTLALISSDAIQLNDGTEGAVDEPGRPELLKSFQLFLLVLIK</sequence>
<feature type="repeat" description="ARM" evidence="1">
    <location>
        <begin position="63"/>
        <end position="105"/>
    </location>
</feature>
<dbReference type="Pfam" id="PF00514">
    <property type="entry name" value="Arm"/>
    <property type="match status" value="1"/>
</dbReference>
<feature type="non-terminal residue" evidence="2">
    <location>
        <position position="201"/>
    </location>
</feature>
<evidence type="ECO:0000313" key="3">
    <source>
        <dbReference type="Proteomes" id="UP001187531"/>
    </source>
</evidence>
<keyword evidence="3" id="KW-1185">Reference proteome</keyword>
<dbReference type="PROSITE" id="PS50176">
    <property type="entry name" value="ARM_REPEAT"/>
    <property type="match status" value="1"/>
</dbReference>
<feature type="non-terminal residue" evidence="2">
    <location>
        <position position="1"/>
    </location>
</feature>
<dbReference type="Gene3D" id="1.25.10.10">
    <property type="entry name" value="Leucine-rich Repeat Variant"/>
    <property type="match status" value="1"/>
</dbReference>
<dbReference type="InterPro" id="IPR016024">
    <property type="entry name" value="ARM-type_fold"/>
</dbReference>
<name>A0AA88HQB8_ARTSF</name>
<evidence type="ECO:0000256" key="1">
    <source>
        <dbReference type="PROSITE-ProRule" id="PRU00259"/>
    </source>
</evidence>
<dbReference type="Proteomes" id="UP001187531">
    <property type="component" value="Unassembled WGS sequence"/>
</dbReference>
<comment type="caution">
    <text evidence="2">The sequence shown here is derived from an EMBL/GenBank/DDBJ whole genome shotgun (WGS) entry which is preliminary data.</text>
</comment>
<dbReference type="InterPro" id="IPR011989">
    <property type="entry name" value="ARM-like"/>
</dbReference>
<reference evidence="2" key="1">
    <citation type="submission" date="2023-07" db="EMBL/GenBank/DDBJ databases">
        <title>Chromosome-level genome assembly of Artemia franciscana.</title>
        <authorList>
            <person name="Jo E."/>
        </authorList>
    </citation>
    <scope>NUCLEOTIDE SEQUENCE</scope>
    <source>
        <tissue evidence="2">Whole body</tissue>
    </source>
</reference>
<accession>A0AA88HQB8</accession>
<gene>
    <name evidence="2" type="ORF">QYM36_009995</name>
</gene>
<dbReference type="InterPro" id="IPR000225">
    <property type="entry name" value="Armadillo"/>
</dbReference>
<dbReference type="EMBL" id="JAVRJZ010000012">
    <property type="protein sequence ID" value="KAK2715193.1"/>
    <property type="molecule type" value="Genomic_DNA"/>
</dbReference>
<proteinExistence type="predicted"/>
<evidence type="ECO:0000313" key="2">
    <source>
        <dbReference type="EMBL" id="KAK2715193.1"/>
    </source>
</evidence>
<protein>
    <submittedName>
        <fullName evidence="2">Uncharacterized protein</fullName>
    </submittedName>
</protein>
<organism evidence="2 3">
    <name type="scientific">Artemia franciscana</name>
    <name type="common">Brine shrimp</name>
    <name type="synonym">Artemia sanfranciscana</name>
    <dbReference type="NCBI Taxonomy" id="6661"/>
    <lineage>
        <taxon>Eukaryota</taxon>
        <taxon>Metazoa</taxon>
        <taxon>Ecdysozoa</taxon>
        <taxon>Arthropoda</taxon>
        <taxon>Crustacea</taxon>
        <taxon>Branchiopoda</taxon>
        <taxon>Anostraca</taxon>
        <taxon>Artemiidae</taxon>
        <taxon>Artemia</taxon>
    </lineage>
</organism>
<dbReference type="SUPFAM" id="SSF48371">
    <property type="entry name" value="ARM repeat"/>
    <property type="match status" value="1"/>
</dbReference>